<proteinExistence type="predicted"/>
<protein>
    <submittedName>
        <fullName evidence="2">Uncharacterized protein</fullName>
    </submittedName>
</protein>
<evidence type="ECO:0000313" key="2">
    <source>
        <dbReference type="EMBL" id="KAA1079762.1"/>
    </source>
</evidence>
<reference evidence="2 3" key="1">
    <citation type="submission" date="2019-05" db="EMBL/GenBank/DDBJ databases">
        <title>Emergence of the Ug99 lineage of the wheat stem rust pathogen through somatic hybridization.</title>
        <authorList>
            <person name="Li F."/>
            <person name="Upadhyaya N.M."/>
            <person name="Sperschneider J."/>
            <person name="Matny O."/>
            <person name="Nguyen-Phuc H."/>
            <person name="Mago R."/>
            <person name="Raley C."/>
            <person name="Miller M.E."/>
            <person name="Silverstein K.A.T."/>
            <person name="Henningsen E."/>
            <person name="Hirsch C.D."/>
            <person name="Visser B."/>
            <person name="Pretorius Z.A."/>
            <person name="Steffenson B.J."/>
            <person name="Schwessinger B."/>
            <person name="Dodds P.N."/>
            <person name="Figueroa M."/>
        </authorList>
    </citation>
    <scope>NUCLEOTIDE SEQUENCE [LARGE SCALE GENOMIC DNA]</scope>
    <source>
        <strain evidence="2">21-0</strain>
    </source>
</reference>
<accession>A0A5B0MT47</accession>
<feature type="region of interest" description="Disordered" evidence="1">
    <location>
        <begin position="29"/>
        <end position="62"/>
    </location>
</feature>
<organism evidence="2 3">
    <name type="scientific">Puccinia graminis f. sp. tritici</name>
    <dbReference type="NCBI Taxonomy" id="56615"/>
    <lineage>
        <taxon>Eukaryota</taxon>
        <taxon>Fungi</taxon>
        <taxon>Dikarya</taxon>
        <taxon>Basidiomycota</taxon>
        <taxon>Pucciniomycotina</taxon>
        <taxon>Pucciniomycetes</taxon>
        <taxon>Pucciniales</taxon>
        <taxon>Pucciniaceae</taxon>
        <taxon>Puccinia</taxon>
    </lineage>
</organism>
<sequence>MNKARPPKPDQMSQELAIYRLQYVNISLAPTEPKQNGRDDDDDDELDSSPKEISTSAINLRL</sequence>
<comment type="caution">
    <text evidence="2">The sequence shown here is derived from an EMBL/GenBank/DDBJ whole genome shotgun (WGS) entry which is preliminary data.</text>
</comment>
<dbReference type="Proteomes" id="UP000324748">
    <property type="component" value="Unassembled WGS sequence"/>
</dbReference>
<dbReference type="AlphaFoldDB" id="A0A5B0MT47"/>
<dbReference type="EMBL" id="VSWC01000132">
    <property type="protein sequence ID" value="KAA1079762.1"/>
    <property type="molecule type" value="Genomic_DNA"/>
</dbReference>
<name>A0A5B0MT47_PUCGR</name>
<gene>
    <name evidence="2" type="ORF">PGT21_023487</name>
</gene>
<evidence type="ECO:0000256" key="1">
    <source>
        <dbReference type="SAM" id="MobiDB-lite"/>
    </source>
</evidence>
<keyword evidence="3" id="KW-1185">Reference proteome</keyword>
<feature type="compositionally biased region" description="Polar residues" evidence="1">
    <location>
        <begin position="51"/>
        <end position="62"/>
    </location>
</feature>
<evidence type="ECO:0000313" key="3">
    <source>
        <dbReference type="Proteomes" id="UP000324748"/>
    </source>
</evidence>